<keyword evidence="2" id="KW-1185">Reference proteome</keyword>
<dbReference type="EMBL" id="JANHOG010000151">
    <property type="protein sequence ID" value="KAJ3557530.1"/>
    <property type="molecule type" value="Genomic_DNA"/>
</dbReference>
<protein>
    <submittedName>
        <fullName evidence="1">Uncharacterized protein</fullName>
    </submittedName>
</protein>
<name>A0ACC1TBL9_9APHY</name>
<gene>
    <name evidence="1" type="ORF">NM688_g1423</name>
</gene>
<sequence>MAASSSMLDSQSTYARHRQEALALINQLRTIGRMRRAQADLDLPRIAVIGNQSAGKSSLVEAISGINVPRDADAWQCKVSIRWEFDHFGARRDEVREEQFGEIITKPEEVELALRRAQAAILNPLNPVDTFVTMQREVLRRPRNNQLKFSRNSVCVDLSGPQLTDLSFVDLPAIVSSNTGIVQNAEDDVVALVEELVKAHIKGNCLILVALPMSDDIENQKAMRLAREADPQGLRTIGTLLALTLIELLLKLTNRTEPNYRCTYET</sequence>
<evidence type="ECO:0000313" key="1">
    <source>
        <dbReference type="EMBL" id="KAJ3557530.1"/>
    </source>
</evidence>
<evidence type="ECO:0000313" key="2">
    <source>
        <dbReference type="Proteomes" id="UP001148662"/>
    </source>
</evidence>
<reference evidence="1" key="1">
    <citation type="submission" date="2022-07" db="EMBL/GenBank/DDBJ databases">
        <title>Genome Sequence of Phlebia brevispora.</title>
        <authorList>
            <person name="Buettner E."/>
        </authorList>
    </citation>
    <scope>NUCLEOTIDE SEQUENCE</scope>
    <source>
        <strain evidence="1">MPL23</strain>
    </source>
</reference>
<comment type="caution">
    <text evidence="1">The sequence shown here is derived from an EMBL/GenBank/DDBJ whole genome shotgun (WGS) entry which is preliminary data.</text>
</comment>
<dbReference type="Proteomes" id="UP001148662">
    <property type="component" value="Unassembled WGS sequence"/>
</dbReference>
<proteinExistence type="predicted"/>
<organism evidence="1 2">
    <name type="scientific">Phlebia brevispora</name>
    <dbReference type="NCBI Taxonomy" id="194682"/>
    <lineage>
        <taxon>Eukaryota</taxon>
        <taxon>Fungi</taxon>
        <taxon>Dikarya</taxon>
        <taxon>Basidiomycota</taxon>
        <taxon>Agaricomycotina</taxon>
        <taxon>Agaricomycetes</taxon>
        <taxon>Polyporales</taxon>
        <taxon>Meruliaceae</taxon>
        <taxon>Phlebia</taxon>
    </lineage>
</organism>
<accession>A0ACC1TBL9</accession>